<sequence>RGRDQDVVLKGNRSSSRKSSSGTCPPWRGRTHEPAGPCSAADPLSSNCTSAADEIFKHHQCLPAAVLLLACLQFSSPIELARDASGFFITTPLTKTVDQSDCSDQAFRHFATPSSCLRGEAKCTTPSLFENHSLLHTGAPAQRPKDNCERAVQREHETTTPRLGKPAADVEEEFLVQLKQLDEEGGATELTCRQYNGREFALKMQFASQPQHDPVLEFHSRWYWTAAPSTRIEFPDELELPYSEEFPQSLDLDAQLPETGGFLCETKVDRVPDLAKLSSVLLRMETDSVLRNERQNGRHCRKFSSWWSSIRVSGLLPEDGRSVCCVALTVDPGGSRARVVQRRVLLRCEPGRQPSVTSSASVGLVSNDATPAAATGQRFEAHILCKLTGFEVMLGDLESGVCQVPHGVDPRQLRSNQLRSVHAARRCLLKPLVCEFNMAQGYASMAWSNPAGELCDEDTKKFDPRLAGEVETVALQATDSTTFLDEIQYVLIDGDVCITSVQFEGKAATPSCCIN</sequence>
<evidence type="ECO:0000313" key="2">
    <source>
        <dbReference type="Proteomes" id="UP000095280"/>
    </source>
</evidence>
<feature type="region of interest" description="Disordered" evidence="1">
    <location>
        <begin position="1"/>
        <end position="38"/>
    </location>
</feature>
<evidence type="ECO:0000313" key="3">
    <source>
        <dbReference type="WBParaSite" id="maker-unitig_45116-snap-gene-0.1-mRNA-1"/>
    </source>
</evidence>
<evidence type="ECO:0000256" key="1">
    <source>
        <dbReference type="SAM" id="MobiDB-lite"/>
    </source>
</evidence>
<name>A0A1I8FR69_9PLAT</name>
<accession>A0A1I8FR69</accession>
<keyword evidence="2" id="KW-1185">Reference proteome</keyword>
<dbReference type="Proteomes" id="UP000095280">
    <property type="component" value="Unplaced"/>
</dbReference>
<dbReference type="AlphaFoldDB" id="A0A1I8FR69"/>
<proteinExistence type="predicted"/>
<dbReference type="WBParaSite" id="maker-unitig_45116-snap-gene-0.1-mRNA-1">
    <property type="protein sequence ID" value="maker-unitig_45116-snap-gene-0.1-mRNA-1"/>
    <property type="gene ID" value="maker-unitig_45116-snap-gene-0.1"/>
</dbReference>
<reference evidence="3" key="1">
    <citation type="submission" date="2016-11" db="UniProtKB">
        <authorList>
            <consortium name="WormBaseParasite"/>
        </authorList>
    </citation>
    <scope>IDENTIFICATION</scope>
</reference>
<protein>
    <submittedName>
        <fullName evidence="3">Ig-like domain-containing protein</fullName>
    </submittedName>
</protein>
<organism evidence="2 3">
    <name type="scientific">Macrostomum lignano</name>
    <dbReference type="NCBI Taxonomy" id="282301"/>
    <lineage>
        <taxon>Eukaryota</taxon>
        <taxon>Metazoa</taxon>
        <taxon>Spiralia</taxon>
        <taxon>Lophotrochozoa</taxon>
        <taxon>Platyhelminthes</taxon>
        <taxon>Rhabditophora</taxon>
        <taxon>Macrostomorpha</taxon>
        <taxon>Macrostomida</taxon>
        <taxon>Macrostomidae</taxon>
        <taxon>Macrostomum</taxon>
    </lineage>
</organism>